<dbReference type="EMBL" id="LAZR01027111">
    <property type="protein sequence ID" value="KKL66732.1"/>
    <property type="molecule type" value="Genomic_DNA"/>
</dbReference>
<sequence>MKVSIYEEKPVEQKEQELFLKLVKQEGLDIFLVLVDSNGEYIDACNLLRIHPNLEISRCRSINKRIGLPLTLDGQLKIKGIPD</sequence>
<name>A0A0F9GUB6_9ZZZZ</name>
<proteinExistence type="predicted"/>
<evidence type="ECO:0000313" key="1">
    <source>
        <dbReference type="EMBL" id="KKL66732.1"/>
    </source>
</evidence>
<accession>A0A0F9GUB6</accession>
<organism evidence="1">
    <name type="scientific">marine sediment metagenome</name>
    <dbReference type="NCBI Taxonomy" id="412755"/>
    <lineage>
        <taxon>unclassified sequences</taxon>
        <taxon>metagenomes</taxon>
        <taxon>ecological metagenomes</taxon>
    </lineage>
</organism>
<reference evidence="1" key="1">
    <citation type="journal article" date="2015" name="Nature">
        <title>Complex archaea that bridge the gap between prokaryotes and eukaryotes.</title>
        <authorList>
            <person name="Spang A."/>
            <person name="Saw J.H."/>
            <person name="Jorgensen S.L."/>
            <person name="Zaremba-Niedzwiedzka K."/>
            <person name="Martijn J."/>
            <person name="Lind A.E."/>
            <person name="van Eijk R."/>
            <person name="Schleper C."/>
            <person name="Guy L."/>
            <person name="Ettema T.J."/>
        </authorList>
    </citation>
    <scope>NUCLEOTIDE SEQUENCE</scope>
</reference>
<comment type="caution">
    <text evidence="1">The sequence shown here is derived from an EMBL/GenBank/DDBJ whole genome shotgun (WGS) entry which is preliminary data.</text>
</comment>
<dbReference type="AlphaFoldDB" id="A0A0F9GUB6"/>
<gene>
    <name evidence="1" type="ORF">LCGC14_2142060</name>
</gene>
<protein>
    <submittedName>
        <fullName evidence="1">Uncharacterized protein</fullName>
    </submittedName>
</protein>